<feature type="compositionally biased region" description="Polar residues" evidence="1">
    <location>
        <begin position="829"/>
        <end position="845"/>
    </location>
</feature>
<feature type="region of interest" description="Disordered" evidence="1">
    <location>
        <begin position="351"/>
        <end position="391"/>
    </location>
</feature>
<evidence type="ECO:0000313" key="2">
    <source>
        <dbReference type="EMBL" id="KAF4624016.1"/>
    </source>
</evidence>
<protein>
    <recommendedName>
        <fullName evidence="4">Eisosome protein 1</fullName>
    </recommendedName>
</protein>
<dbReference type="PANTHER" id="PTHR28298:SF1">
    <property type="entry name" value="EISOSOME PROTEIN 1"/>
    <property type="match status" value="1"/>
</dbReference>
<feature type="compositionally biased region" description="Acidic residues" evidence="1">
    <location>
        <begin position="800"/>
        <end position="809"/>
    </location>
</feature>
<dbReference type="AlphaFoldDB" id="A0A8H4R761"/>
<proteinExistence type="predicted"/>
<name>A0A8H4R761_9HELO</name>
<keyword evidence="3" id="KW-1185">Reference proteome</keyword>
<feature type="compositionally biased region" description="Polar residues" evidence="1">
    <location>
        <begin position="739"/>
        <end position="756"/>
    </location>
</feature>
<comment type="caution">
    <text evidence="2">The sequence shown here is derived from an EMBL/GenBank/DDBJ whole genome shotgun (WGS) entry which is preliminary data.</text>
</comment>
<organism evidence="2 3">
    <name type="scientific">Cudoniella acicularis</name>
    <dbReference type="NCBI Taxonomy" id="354080"/>
    <lineage>
        <taxon>Eukaryota</taxon>
        <taxon>Fungi</taxon>
        <taxon>Dikarya</taxon>
        <taxon>Ascomycota</taxon>
        <taxon>Pezizomycotina</taxon>
        <taxon>Leotiomycetes</taxon>
        <taxon>Helotiales</taxon>
        <taxon>Tricladiaceae</taxon>
        <taxon>Cudoniella</taxon>
    </lineage>
</organism>
<dbReference type="Proteomes" id="UP000566819">
    <property type="component" value="Unassembled WGS sequence"/>
</dbReference>
<feature type="compositionally biased region" description="Basic and acidic residues" evidence="1">
    <location>
        <begin position="769"/>
        <end position="789"/>
    </location>
</feature>
<dbReference type="Pfam" id="PF12757">
    <property type="entry name" value="Eisosome1"/>
    <property type="match status" value="1"/>
</dbReference>
<evidence type="ECO:0000313" key="3">
    <source>
        <dbReference type="Proteomes" id="UP000566819"/>
    </source>
</evidence>
<accession>A0A8H4R761</accession>
<feature type="region of interest" description="Disordered" evidence="1">
    <location>
        <begin position="299"/>
        <end position="323"/>
    </location>
</feature>
<reference evidence="2 3" key="1">
    <citation type="submission" date="2020-03" db="EMBL/GenBank/DDBJ databases">
        <title>Draft Genome Sequence of Cudoniella acicularis.</title>
        <authorList>
            <person name="Buettner E."/>
            <person name="Kellner H."/>
        </authorList>
    </citation>
    <scope>NUCLEOTIDE SEQUENCE [LARGE SCALE GENOMIC DNA]</scope>
    <source>
        <strain evidence="2 3">DSM 108380</strain>
    </source>
</reference>
<feature type="region of interest" description="Disordered" evidence="1">
    <location>
        <begin position="188"/>
        <end position="211"/>
    </location>
</feature>
<feature type="compositionally biased region" description="Basic and acidic residues" evidence="1">
    <location>
        <begin position="516"/>
        <end position="570"/>
    </location>
</feature>
<feature type="region of interest" description="Disordered" evidence="1">
    <location>
        <begin position="663"/>
        <end position="845"/>
    </location>
</feature>
<feature type="compositionally biased region" description="Basic and acidic residues" evidence="1">
    <location>
        <begin position="16"/>
        <end position="27"/>
    </location>
</feature>
<feature type="compositionally biased region" description="Polar residues" evidence="1">
    <location>
        <begin position="678"/>
        <end position="687"/>
    </location>
</feature>
<feature type="compositionally biased region" description="Polar residues" evidence="1">
    <location>
        <begin position="311"/>
        <end position="323"/>
    </location>
</feature>
<feature type="region of interest" description="Disordered" evidence="1">
    <location>
        <begin position="1"/>
        <end position="27"/>
    </location>
</feature>
<feature type="region of interest" description="Disordered" evidence="1">
    <location>
        <begin position="226"/>
        <end position="247"/>
    </location>
</feature>
<sequence length="845" mass="92105">MAQPASTAVAPAGPIEDAHHTHSSKLEDQAATAALYVTKNDSTKNAYEFLDSNHKLSSAGEPIPQSQECEGFTYAGSAAGAAASLGWANQKSFEHWKPDPSASASAAAVLAKDYKMAPLWQPEQSAHGAKAAVLAHRDGGKVEIWRPEASAWGNSAATQALKKKNTLSPQLDYGYTDLGRKGSLIAATGAMSSSRRRAESTPIPAPKIETYPDEANAVANALSAATSASASRTKKQSGLSEGGSIPFTTMSREMYTSHPPVAPEVEEQNRQDVLRASAVAMAKQMYSYQQKQFDAASNAQRGAVAAHGRRPSTSSVSDDGQPMRFNNLQEAAQKLAQERLAKLHDEHVKNREYRDYYGQSTQPTSRLSIRGRTRRRASSDGDLDEDKEQSNKIRAQMSIFSSNLSQVDAKKRQQDREALIATAQRNVTKSLHGMDEKVFAETGKVAPSLLSEWEVKAHAAAQAKSDARMENYGKVNIGGGKFVNQSAVDLVAARNVQPVLDEINEKAEKERVRQAELKLEQENEKRETIERKQRDKEEKEIHRKLKQQDKDEEKARKAEEKAAREEEKRLVKEKRKSQKVEATPTAITDTEPAAATTTAAPEEIEATDEAPAVENEHEHEPAPVPVPVPAPTNTIAERREVASTQTDIRTSLEYQDSLRMREIAKTADKEEEKEEIVSPTSPTSPNKEGSKVKNWLKTKFACRSNNKAQKSQISTGTGDKYLSKTTNSGFIGGAALTGASVNNDSTASFGANSSSIRDVALASSPTTARKQEEETVDERVGRTARRGGDSEVSSVSSIDAGEEVEEDKEFQEARDNFDEDLAPPPTFPAQKSSNPARSTRFTEVI</sequence>
<dbReference type="InterPro" id="IPR024527">
    <property type="entry name" value="Eisosome1"/>
</dbReference>
<dbReference type="GO" id="GO:0070941">
    <property type="term" value="P:eisosome assembly"/>
    <property type="evidence" value="ECO:0007669"/>
    <property type="project" value="TreeGrafter"/>
</dbReference>
<feature type="compositionally biased region" description="Low complexity" evidence="1">
    <location>
        <begin position="581"/>
        <end position="601"/>
    </location>
</feature>
<evidence type="ECO:0000256" key="1">
    <source>
        <dbReference type="SAM" id="MobiDB-lite"/>
    </source>
</evidence>
<dbReference type="PANTHER" id="PTHR28298">
    <property type="entry name" value="EISOSOME PROTEIN 1"/>
    <property type="match status" value="1"/>
</dbReference>
<evidence type="ECO:0008006" key="4">
    <source>
        <dbReference type="Google" id="ProtNLM"/>
    </source>
</evidence>
<feature type="region of interest" description="Disordered" evidence="1">
    <location>
        <begin position="516"/>
        <end position="631"/>
    </location>
</feature>
<dbReference type="EMBL" id="JAAMPI010001799">
    <property type="protein sequence ID" value="KAF4624016.1"/>
    <property type="molecule type" value="Genomic_DNA"/>
</dbReference>
<feature type="compositionally biased region" description="Polar residues" evidence="1">
    <location>
        <begin position="703"/>
        <end position="729"/>
    </location>
</feature>
<dbReference type="OrthoDB" id="4070583at2759"/>
<gene>
    <name evidence="2" type="ORF">G7Y89_g14159</name>
</gene>